<sequence length="96" mass="11318">MTKEDIKKAAEEYAKEACRPLWRAGNEQVCMLDFMEGAKWRINTVWHNSTEKPVPGKLLLVNTIYGEYDLCYYGVYVWNTVMTWVYMKDLIPNTED</sequence>
<dbReference type="EMBL" id="QSTF01000007">
    <property type="protein sequence ID" value="RGM41605.1"/>
    <property type="molecule type" value="Genomic_DNA"/>
</dbReference>
<protein>
    <submittedName>
        <fullName evidence="1">Uncharacterized protein</fullName>
    </submittedName>
</protein>
<proteinExistence type="predicted"/>
<evidence type="ECO:0000313" key="1">
    <source>
        <dbReference type="EMBL" id="RGM41605.1"/>
    </source>
</evidence>
<comment type="caution">
    <text evidence="1">The sequence shown here is derived from an EMBL/GenBank/DDBJ whole genome shotgun (WGS) entry which is preliminary data.</text>
</comment>
<organism evidence="1 2">
    <name type="scientific">Phocaeicola plebeius</name>
    <dbReference type="NCBI Taxonomy" id="310297"/>
    <lineage>
        <taxon>Bacteria</taxon>
        <taxon>Pseudomonadati</taxon>
        <taxon>Bacteroidota</taxon>
        <taxon>Bacteroidia</taxon>
        <taxon>Bacteroidales</taxon>
        <taxon>Bacteroidaceae</taxon>
        <taxon>Phocaeicola</taxon>
    </lineage>
</organism>
<dbReference type="AlphaFoldDB" id="A0A3E4WHE5"/>
<name>A0A3E4WHE5_9BACT</name>
<gene>
    <name evidence="1" type="ORF">DXC17_04650</name>
</gene>
<reference evidence="1 2" key="1">
    <citation type="submission" date="2018-08" db="EMBL/GenBank/DDBJ databases">
        <title>A genome reference for cultivated species of the human gut microbiota.</title>
        <authorList>
            <person name="Zou Y."/>
            <person name="Xue W."/>
            <person name="Luo G."/>
        </authorList>
    </citation>
    <scope>NUCLEOTIDE SEQUENCE [LARGE SCALE GENOMIC DNA]</scope>
    <source>
        <strain evidence="1 2">OM08-14</strain>
    </source>
</reference>
<evidence type="ECO:0000313" key="2">
    <source>
        <dbReference type="Proteomes" id="UP000260780"/>
    </source>
</evidence>
<dbReference type="Proteomes" id="UP000260780">
    <property type="component" value="Unassembled WGS sequence"/>
</dbReference>
<accession>A0A3E4WHE5</accession>
<dbReference type="RefSeq" id="WP_117747515.1">
    <property type="nucleotide sequence ID" value="NZ_JAQCSP010000004.1"/>
</dbReference>